<dbReference type="InterPro" id="IPR054416">
    <property type="entry name" value="GST_UstS-like_C"/>
</dbReference>
<comment type="caution">
    <text evidence="2">The sequence shown here is derived from an EMBL/GenBank/DDBJ whole genome shotgun (WGS) entry which is preliminary data.</text>
</comment>
<proteinExistence type="predicted"/>
<evidence type="ECO:0000313" key="2">
    <source>
        <dbReference type="EMBL" id="KAK5080171.1"/>
    </source>
</evidence>
<dbReference type="Gene3D" id="3.40.30.10">
    <property type="entry name" value="Glutaredoxin"/>
    <property type="match status" value="1"/>
</dbReference>
<reference evidence="2 3" key="1">
    <citation type="submission" date="2023-08" db="EMBL/GenBank/DDBJ databases">
        <title>Black Yeasts Isolated from many extreme environments.</title>
        <authorList>
            <person name="Coleine C."/>
            <person name="Stajich J.E."/>
            <person name="Selbmann L."/>
        </authorList>
    </citation>
    <scope>NUCLEOTIDE SEQUENCE [LARGE SCALE GENOMIC DNA]</scope>
    <source>
        <strain evidence="2 3">CCFEE 5885</strain>
    </source>
</reference>
<dbReference type="Gene3D" id="1.20.1050.10">
    <property type="match status" value="1"/>
</dbReference>
<organism evidence="2 3">
    <name type="scientific">Lithohypha guttulata</name>
    <dbReference type="NCBI Taxonomy" id="1690604"/>
    <lineage>
        <taxon>Eukaryota</taxon>
        <taxon>Fungi</taxon>
        <taxon>Dikarya</taxon>
        <taxon>Ascomycota</taxon>
        <taxon>Pezizomycotina</taxon>
        <taxon>Eurotiomycetes</taxon>
        <taxon>Chaetothyriomycetidae</taxon>
        <taxon>Chaetothyriales</taxon>
        <taxon>Trichomeriaceae</taxon>
        <taxon>Lithohypha</taxon>
    </lineage>
</organism>
<dbReference type="Proteomes" id="UP001345013">
    <property type="component" value="Unassembled WGS sequence"/>
</dbReference>
<protein>
    <recommendedName>
        <fullName evidence="1">Glutathione S-transferase UstS-like C-terminal domain-containing protein</fullName>
    </recommendedName>
</protein>
<name>A0ABR0K040_9EURO</name>
<evidence type="ECO:0000259" key="1">
    <source>
        <dbReference type="Pfam" id="PF22041"/>
    </source>
</evidence>
<sequence length="189" mass="21628">MSKTIFYDCPSKEPRVCWSLNLWKSSHLLKRNSKARLVLNYKGIDYETNWVEYNEVVSTMKSLLRGWGEVIDSRVNAVEIEKKYPTPSLYMDEPIVVQMRDRMLEILGPLAPIVMPKVPRILAPVAAEFFEREREKVHGMPLAQFGKEKGTDEAWAAVQPIIQQIAGDLKKNEKGPFFLSKACECALIV</sequence>
<dbReference type="EMBL" id="JAVRRG010000155">
    <property type="protein sequence ID" value="KAK5080171.1"/>
    <property type="molecule type" value="Genomic_DNA"/>
</dbReference>
<feature type="domain" description="Glutathione S-transferase UstS-like C-terminal" evidence="1">
    <location>
        <begin position="106"/>
        <end position="179"/>
    </location>
</feature>
<evidence type="ECO:0000313" key="3">
    <source>
        <dbReference type="Proteomes" id="UP001345013"/>
    </source>
</evidence>
<accession>A0ABR0K040</accession>
<dbReference type="Pfam" id="PF22041">
    <property type="entry name" value="GST_C_7"/>
    <property type="match status" value="1"/>
</dbReference>
<gene>
    <name evidence="2" type="ORF">LTR24_008629</name>
</gene>
<keyword evidence="3" id="KW-1185">Reference proteome</keyword>